<feature type="domain" description="Histidine kinase" evidence="11">
    <location>
        <begin position="411"/>
        <end position="632"/>
    </location>
</feature>
<dbReference type="SMART" id="SM00448">
    <property type="entry name" value="REC"/>
    <property type="match status" value="1"/>
</dbReference>
<dbReference type="InterPro" id="IPR004358">
    <property type="entry name" value="Sig_transdc_His_kin-like_C"/>
</dbReference>
<feature type="domain" description="HAMP" evidence="13">
    <location>
        <begin position="298"/>
        <end position="350"/>
    </location>
</feature>
<reference evidence="14 15" key="1">
    <citation type="submission" date="2022-06" db="EMBL/GenBank/DDBJ databases">
        <title>Ideonella sp. NS12-5 Genome sequencing and assembly.</title>
        <authorList>
            <person name="Jung Y."/>
        </authorList>
    </citation>
    <scope>NUCLEOTIDE SEQUENCE [LARGE SCALE GENOMIC DNA]</scope>
    <source>
        <strain evidence="14 15">NS12-5</strain>
    </source>
</reference>
<dbReference type="PROSITE" id="PS50885">
    <property type="entry name" value="HAMP"/>
    <property type="match status" value="1"/>
</dbReference>
<dbReference type="SUPFAM" id="SSF55874">
    <property type="entry name" value="ATPase domain of HSP90 chaperone/DNA topoisomerase II/histidine kinase"/>
    <property type="match status" value="1"/>
</dbReference>
<evidence type="ECO:0000259" key="11">
    <source>
        <dbReference type="PROSITE" id="PS50109"/>
    </source>
</evidence>
<keyword evidence="10" id="KW-0812">Transmembrane</keyword>
<sequence>MRTRLFVAAMLFGVAVLPLGVVSGLQLRRDVQQIQGSQDQVLSGLGQEAARGLSQRLFRLQDNIRADAAIPGLAEAVQYPEKRDPLWLNKVVNMVSLREPVNTTSVGVLDAAGIDIADTQAQRIGRIEASEAYYRQAATRTYPSVVGPMHSPEDGRGVLFVLAPIRAEGKVVGLLRMRLEEGLLGQSLSEALADQPAMQGLVFDGNGAVRAWTDPEIQNGDPLPADLTRTSAKHVNVSWQGARLRGAIEPVAGTDLRVLAYEDWGRYEQLARSREQDWLIFMGVLTVLALGAAWTIADRMARPVDELSRNAEAVAGGELARQMPVQGTDELQRLSRAFNLMREHLVANLRSLSDELAQRKLAETALRTSESQLQTLNQRLELEVRERTAELAAAKEVAETSSRAKSAFLANMSHEIRTPMNAIIGLTGLMRDATADPAQLERLGKVTTAASHLMGLINDVLDLSRIEAGKLSLEIVTFSPFDLLHRTMVMVEQSARDKKLQLRTDIDPLLPAYLRGDERRLGQILLNFLGNAIKFTSVGEVGLRVQMLRREGQQIWLRCEVWDTGIGLSPEQQARVFDAFEQADVSTTRRFGGTGLGLTISRQLCQLMGGQIGVASQLGEGSRFWIVVPLLTPQEFTPAEALPQPAAGPVRWDGHRVLVVDDNPVNLEVMQAMLVRHGLVVDCASDGVLAVARAQSQAYDLILMDMHMPLMDGLEATRRIRALPLHVRTPILAMTANVYEEDRERCQAAGMNAHLAKPIDVQALEKALDRWLAPAPPAGGPASA</sequence>
<feature type="domain" description="Response regulatory" evidence="12">
    <location>
        <begin position="656"/>
        <end position="772"/>
    </location>
</feature>
<keyword evidence="15" id="KW-1185">Reference proteome</keyword>
<keyword evidence="6" id="KW-0418">Kinase</keyword>
<dbReference type="InterPro" id="IPR003661">
    <property type="entry name" value="HisK_dim/P_dom"/>
</dbReference>
<dbReference type="PROSITE" id="PS50110">
    <property type="entry name" value="RESPONSE_REGULATORY"/>
    <property type="match status" value="1"/>
</dbReference>
<dbReference type="EMBL" id="JAMXMC010000017">
    <property type="protein sequence ID" value="MCO5979132.1"/>
    <property type="molecule type" value="Genomic_DNA"/>
</dbReference>
<evidence type="ECO:0000256" key="8">
    <source>
        <dbReference type="PROSITE-ProRule" id="PRU00169"/>
    </source>
</evidence>
<dbReference type="Gene3D" id="1.10.287.130">
    <property type="match status" value="1"/>
</dbReference>
<protein>
    <recommendedName>
        <fullName evidence="3">histidine kinase</fullName>
        <ecNumber evidence="3">2.7.13.3</ecNumber>
    </recommendedName>
</protein>
<dbReference type="Gene3D" id="3.30.565.10">
    <property type="entry name" value="Histidine kinase-like ATPase, C-terminal domain"/>
    <property type="match status" value="1"/>
</dbReference>
<dbReference type="CDD" id="cd16922">
    <property type="entry name" value="HATPase_EvgS-ArcB-TorS-like"/>
    <property type="match status" value="1"/>
</dbReference>
<dbReference type="PRINTS" id="PR00344">
    <property type="entry name" value="BCTRLSENSOR"/>
</dbReference>
<evidence type="ECO:0000256" key="6">
    <source>
        <dbReference type="ARBA" id="ARBA00022777"/>
    </source>
</evidence>
<keyword evidence="5" id="KW-0808">Transferase</keyword>
<keyword evidence="4 8" id="KW-0597">Phosphoprotein</keyword>
<evidence type="ECO:0000259" key="12">
    <source>
        <dbReference type="PROSITE" id="PS50110"/>
    </source>
</evidence>
<evidence type="ECO:0000256" key="3">
    <source>
        <dbReference type="ARBA" id="ARBA00012438"/>
    </source>
</evidence>
<feature type="modified residue" description="4-aspartylphosphate" evidence="8">
    <location>
        <position position="705"/>
    </location>
</feature>
<dbReference type="SMART" id="SM00387">
    <property type="entry name" value="HATPase_c"/>
    <property type="match status" value="1"/>
</dbReference>
<evidence type="ECO:0000256" key="10">
    <source>
        <dbReference type="SAM" id="Phobius"/>
    </source>
</evidence>
<dbReference type="GO" id="GO:0005524">
    <property type="term" value="F:ATP binding"/>
    <property type="evidence" value="ECO:0007669"/>
    <property type="project" value="UniProtKB-KW"/>
</dbReference>
<dbReference type="Gene3D" id="6.10.340.10">
    <property type="match status" value="1"/>
</dbReference>
<evidence type="ECO:0000256" key="9">
    <source>
        <dbReference type="SAM" id="Coils"/>
    </source>
</evidence>
<keyword evidence="14" id="KW-0067">ATP-binding</keyword>
<dbReference type="Pfam" id="PF00512">
    <property type="entry name" value="HisKA"/>
    <property type="match status" value="1"/>
</dbReference>
<dbReference type="CDD" id="cd00082">
    <property type="entry name" value="HisKA"/>
    <property type="match status" value="1"/>
</dbReference>
<feature type="transmembrane region" description="Helical" evidence="10">
    <location>
        <begin position="278"/>
        <end position="297"/>
    </location>
</feature>
<keyword evidence="7" id="KW-0902">Two-component regulatory system</keyword>
<dbReference type="InterPro" id="IPR036890">
    <property type="entry name" value="HATPase_C_sf"/>
</dbReference>
<proteinExistence type="predicted"/>
<evidence type="ECO:0000256" key="4">
    <source>
        <dbReference type="ARBA" id="ARBA00022553"/>
    </source>
</evidence>
<dbReference type="SMART" id="SM00388">
    <property type="entry name" value="HisKA"/>
    <property type="match status" value="1"/>
</dbReference>
<keyword evidence="14" id="KW-0547">Nucleotide-binding</keyword>
<dbReference type="InterPro" id="IPR011006">
    <property type="entry name" value="CheY-like_superfamily"/>
</dbReference>
<evidence type="ECO:0000256" key="2">
    <source>
        <dbReference type="ARBA" id="ARBA00004370"/>
    </source>
</evidence>
<dbReference type="SUPFAM" id="SSF52172">
    <property type="entry name" value="CheY-like"/>
    <property type="match status" value="1"/>
</dbReference>
<evidence type="ECO:0000313" key="15">
    <source>
        <dbReference type="Proteomes" id="UP001204851"/>
    </source>
</evidence>
<dbReference type="RefSeq" id="WP_252772086.1">
    <property type="nucleotide sequence ID" value="NZ_JAMXMC010000017.1"/>
</dbReference>
<dbReference type="PANTHER" id="PTHR45339">
    <property type="entry name" value="HYBRID SIGNAL TRANSDUCTION HISTIDINE KINASE J"/>
    <property type="match status" value="1"/>
</dbReference>
<dbReference type="SMART" id="SM00304">
    <property type="entry name" value="HAMP"/>
    <property type="match status" value="1"/>
</dbReference>
<dbReference type="Pfam" id="PF00072">
    <property type="entry name" value="Response_reg"/>
    <property type="match status" value="1"/>
</dbReference>
<evidence type="ECO:0000259" key="13">
    <source>
        <dbReference type="PROSITE" id="PS50885"/>
    </source>
</evidence>
<gene>
    <name evidence="14" type="ORF">M0L44_20735</name>
</gene>
<name>A0ABT1BUA6_9BURK</name>
<dbReference type="InterPro" id="IPR005467">
    <property type="entry name" value="His_kinase_dom"/>
</dbReference>
<evidence type="ECO:0000256" key="5">
    <source>
        <dbReference type="ARBA" id="ARBA00022679"/>
    </source>
</evidence>
<comment type="subcellular location">
    <subcellularLocation>
        <location evidence="2">Membrane</location>
    </subcellularLocation>
</comment>
<dbReference type="SUPFAM" id="SSF158472">
    <property type="entry name" value="HAMP domain-like"/>
    <property type="match status" value="1"/>
</dbReference>
<keyword evidence="10" id="KW-0472">Membrane</keyword>
<dbReference type="Pfam" id="PF00672">
    <property type="entry name" value="HAMP"/>
    <property type="match status" value="1"/>
</dbReference>
<dbReference type="InterPro" id="IPR003594">
    <property type="entry name" value="HATPase_dom"/>
</dbReference>
<dbReference type="Gene3D" id="3.30.450.20">
    <property type="entry name" value="PAS domain"/>
    <property type="match status" value="1"/>
</dbReference>
<dbReference type="CDD" id="cd17546">
    <property type="entry name" value="REC_hyHK_CKI1_RcsC-like"/>
    <property type="match status" value="1"/>
</dbReference>
<accession>A0ABT1BUA6</accession>
<dbReference type="Proteomes" id="UP001204851">
    <property type="component" value="Unassembled WGS sequence"/>
</dbReference>
<evidence type="ECO:0000313" key="14">
    <source>
        <dbReference type="EMBL" id="MCO5979132.1"/>
    </source>
</evidence>
<dbReference type="PROSITE" id="PS50109">
    <property type="entry name" value="HIS_KIN"/>
    <property type="match status" value="1"/>
</dbReference>
<dbReference type="Gene3D" id="3.40.50.2300">
    <property type="match status" value="1"/>
</dbReference>
<feature type="coiled-coil region" evidence="9">
    <location>
        <begin position="359"/>
        <end position="397"/>
    </location>
</feature>
<comment type="catalytic activity">
    <reaction evidence="1">
        <text>ATP + protein L-histidine = ADP + protein N-phospho-L-histidine.</text>
        <dbReference type="EC" id="2.7.13.3"/>
    </reaction>
</comment>
<organism evidence="14 15">
    <name type="scientific">Ideonella oryzae</name>
    <dbReference type="NCBI Taxonomy" id="2937441"/>
    <lineage>
        <taxon>Bacteria</taxon>
        <taxon>Pseudomonadati</taxon>
        <taxon>Pseudomonadota</taxon>
        <taxon>Betaproteobacteria</taxon>
        <taxon>Burkholderiales</taxon>
        <taxon>Sphaerotilaceae</taxon>
        <taxon>Ideonella</taxon>
    </lineage>
</organism>
<dbReference type="InterPro" id="IPR001789">
    <property type="entry name" value="Sig_transdc_resp-reg_receiver"/>
</dbReference>
<evidence type="ECO:0000256" key="7">
    <source>
        <dbReference type="ARBA" id="ARBA00023012"/>
    </source>
</evidence>
<keyword evidence="9" id="KW-0175">Coiled coil</keyword>
<dbReference type="InterPro" id="IPR003660">
    <property type="entry name" value="HAMP_dom"/>
</dbReference>
<comment type="caution">
    <text evidence="14">The sequence shown here is derived from an EMBL/GenBank/DDBJ whole genome shotgun (WGS) entry which is preliminary data.</text>
</comment>
<dbReference type="Pfam" id="PF02518">
    <property type="entry name" value="HATPase_c"/>
    <property type="match status" value="1"/>
</dbReference>
<dbReference type="CDD" id="cd06225">
    <property type="entry name" value="HAMP"/>
    <property type="match status" value="1"/>
</dbReference>
<dbReference type="InterPro" id="IPR036097">
    <property type="entry name" value="HisK_dim/P_sf"/>
</dbReference>
<keyword evidence="10" id="KW-1133">Transmembrane helix</keyword>
<dbReference type="SUPFAM" id="SSF47384">
    <property type="entry name" value="Homodimeric domain of signal transducing histidine kinase"/>
    <property type="match status" value="1"/>
</dbReference>
<evidence type="ECO:0000256" key="1">
    <source>
        <dbReference type="ARBA" id="ARBA00000085"/>
    </source>
</evidence>
<dbReference type="EC" id="2.7.13.3" evidence="3"/>
<dbReference type="PANTHER" id="PTHR45339:SF1">
    <property type="entry name" value="HYBRID SIGNAL TRANSDUCTION HISTIDINE KINASE J"/>
    <property type="match status" value="1"/>
</dbReference>